<feature type="region of interest" description="Disordered" evidence="1">
    <location>
        <begin position="42"/>
        <end position="91"/>
    </location>
</feature>
<evidence type="ECO:0008006" key="4">
    <source>
        <dbReference type="Google" id="ProtNLM"/>
    </source>
</evidence>
<dbReference type="InterPro" id="IPR011029">
    <property type="entry name" value="DEATH-like_dom_sf"/>
</dbReference>
<dbReference type="RefSeq" id="XP_030837874.1">
    <property type="nucleotide sequence ID" value="XM_030982014.1"/>
</dbReference>
<reference evidence="2" key="2">
    <citation type="submission" date="2021-01" db="UniProtKB">
        <authorList>
            <consortium name="EnsemblMetazoa"/>
        </authorList>
    </citation>
    <scope>IDENTIFICATION</scope>
</reference>
<proteinExistence type="predicted"/>
<dbReference type="KEGG" id="spu:105443177"/>
<reference evidence="3" key="1">
    <citation type="submission" date="2015-02" db="EMBL/GenBank/DDBJ databases">
        <title>Genome sequencing for Strongylocentrotus purpuratus.</title>
        <authorList>
            <person name="Murali S."/>
            <person name="Liu Y."/>
            <person name="Vee V."/>
            <person name="English A."/>
            <person name="Wang M."/>
            <person name="Skinner E."/>
            <person name="Han Y."/>
            <person name="Muzny D.M."/>
            <person name="Worley K.C."/>
            <person name="Gibbs R.A."/>
        </authorList>
    </citation>
    <scope>NUCLEOTIDE SEQUENCE</scope>
</reference>
<evidence type="ECO:0000313" key="3">
    <source>
        <dbReference type="Proteomes" id="UP000007110"/>
    </source>
</evidence>
<dbReference type="Gene3D" id="2.60.220.30">
    <property type="match status" value="1"/>
</dbReference>
<evidence type="ECO:0000313" key="2">
    <source>
        <dbReference type="EnsemblMetazoa" id="XP_030837874"/>
    </source>
</evidence>
<keyword evidence="3" id="KW-1185">Reference proteome</keyword>
<protein>
    <recommendedName>
        <fullName evidence="4">Death domain-containing protein</fullName>
    </recommendedName>
</protein>
<dbReference type="GO" id="GO:0005042">
    <property type="term" value="F:netrin receptor activity"/>
    <property type="evidence" value="ECO:0007669"/>
    <property type="project" value="InterPro"/>
</dbReference>
<dbReference type="CDD" id="cd01670">
    <property type="entry name" value="Death"/>
    <property type="match status" value="1"/>
</dbReference>
<dbReference type="InterPro" id="IPR037936">
    <property type="entry name" value="UNC5A-D"/>
</dbReference>
<feature type="compositionally biased region" description="Low complexity" evidence="1">
    <location>
        <begin position="82"/>
        <end position="91"/>
    </location>
</feature>
<dbReference type="Proteomes" id="UP000007110">
    <property type="component" value="Unassembled WGS sequence"/>
</dbReference>
<feature type="compositionally biased region" description="Basic and acidic residues" evidence="1">
    <location>
        <begin position="62"/>
        <end position="81"/>
    </location>
</feature>
<name>A0A7M7NK84_STRPU</name>
<dbReference type="OMA" id="FSHIMIL"/>
<accession>A0A7M7NK84</accession>
<dbReference type="PANTHER" id="PTHR12582">
    <property type="entry name" value="NETRIN RECEPTOR UNC5"/>
    <property type="match status" value="1"/>
</dbReference>
<dbReference type="OrthoDB" id="10157784at2759"/>
<dbReference type="InParanoid" id="A0A7M7NK84"/>
<dbReference type="GO" id="GO:0016020">
    <property type="term" value="C:membrane"/>
    <property type="evidence" value="ECO:0007669"/>
    <property type="project" value="InterPro"/>
</dbReference>
<dbReference type="GeneID" id="105443177"/>
<organism evidence="2 3">
    <name type="scientific">Strongylocentrotus purpuratus</name>
    <name type="common">Purple sea urchin</name>
    <dbReference type="NCBI Taxonomy" id="7668"/>
    <lineage>
        <taxon>Eukaryota</taxon>
        <taxon>Metazoa</taxon>
        <taxon>Echinodermata</taxon>
        <taxon>Eleutherozoa</taxon>
        <taxon>Echinozoa</taxon>
        <taxon>Echinoidea</taxon>
        <taxon>Euechinoidea</taxon>
        <taxon>Echinacea</taxon>
        <taxon>Camarodonta</taxon>
        <taxon>Echinidea</taxon>
        <taxon>Strongylocentrotidae</taxon>
        <taxon>Strongylocentrotus</taxon>
    </lineage>
</organism>
<dbReference type="PANTHER" id="PTHR12582:SF41">
    <property type="entry name" value="UNC5C-LIKE PROTEIN"/>
    <property type="match status" value="1"/>
</dbReference>
<evidence type="ECO:0000256" key="1">
    <source>
        <dbReference type="SAM" id="MobiDB-lite"/>
    </source>
</evidence>
<dbReference type="Gene3D" id="1.10.533.10">
    <property type="entry name" value="Death Domain, Fas"/>
    <property type="match status" value="1"/>
</dbReference>
<dbReference type="SUPFAM" id="SSF47986">
    <property type="entry name" value="DEATH domain"/>
    <property type="match status" value="1"/>
</dbReference>
<feature type="compositionally biased region" description="Polar residues" evidence="1">
    <location>
        <begin position="45"/>
        <end position="55"/>
    </location>
</feature>
<dbReference type="AlphaFoldDB" id="A0A7M7NK84"/>
<sequence>MPNLTDLILSRRNLNKEFFYTLKAKASSIKLTEINTKAKQLLPKGTSSMSVNEPSGATPGRTETRDVQKTTEGRGGRDMRKTTTATTTAAATTAATTFPSMYASPQAASATFPPIRASLQSAGAMFPPMHAGSQAPAAANVSQESRWLHLDTTDDGNQVHWDFLTDCPQELTLQDNEAVISCGIRFSPSRAKLSKPIKVTLDHNAHFFNPRRAEIVFYTRKKDSKSFERIPASTSSYPRCDVRGKDLDLYVDHFSDWWIVALLTWCFGGKRVNCTPYVKPPVRKEFSHCVFLCIYDDLSDVIHKIDKEMKKYTELHPTQQMFIERKHGDINIKLFEGLKENEKEIGEQILGERDMIYRINWKQFSFEVKPLELEECQKLLKFTLNQKESLSDPTSMKFYLRYDDMGTIRTTTAATFPPMHAGAQAAEVSTLSQDNLKSDRKLEKLSKHMPPGTYTMLCTHLGIGYDQANAILARFNMDYQRATRDCLAQWKTLTGGNMDELETILQDAEVGDLVKYIK</sequence>
<dbReference type="EnsemblMetazoa" id="XM_030982014">
    <property type="protein sequence ID" value="XP_030837874"/>
    <property type="gene ID" value="LOC105443177"/>
</dbReference>